<proteinExistence type="predicted"/>
<dbReference type="AlphaFoldDB" id="A0A0E9UL58"/>
<dbReference type="EMBL" id="GBXM01041998">
    <property type="protein sequence ID" value="JAH66579.1"/>
    <property type="molecule type" value="Transcribed_RNA"/>
</dbReference>
<reference evidence="1" key="1">
    <citation type="submission" date="2014-11" db="EMBL/GenBank/DDBJ databases">
        <authorList>
            <person name="Amaro Gonzalez C."/>
        </authorList>
    </citation>
    <scope>NUCLEOTIDE SEQUENCE</scope>
</reference>
<name>A0A0E9UL58_ANGAN</name>
<reference evidence="1" key="2">
    <citation type="journal article" date="2015" name="Fish Shellfish Immunol.">
        <title>Early steps in the European eel (Anguilla anguilla)-Vibrio vulnificus interaction in the gills: Role of the RtxA13 toxin.</title>
        <authorList>
            <person name="Callol A."/>
            <person name="Pajuelo D."/>
            <person name="Ebbesson L."/>
            <person name="Teles M."/>
            <person name="MacKenzie S."/>
            <person name="Amaro C."/>
        </authorList>
    </citation>
    <scope>NUCLEOTIDE SEQUENCE</scope>
</reference>
<protein>
    <submittedName>
        <fullName evidence="1">Uncharacterized protein</fullName>
    </submittedName>
</protein>
<accession>A0A0E9UL58</accession>
<evidence type="ECO:0000313" key="1">
    <source>
        <dbReference type="EMBL" id="JAH66579.1"/>
    </source>
</evidence>
<sequence length="50" mass="5755">MRRQDCFLGVGPQIPIYCSAMQRLPHCQKPSWQGPISCYSRFLLTTPGWV</sequence>
<organism evidence="1">
    <name type="scientific">Anguilla anguilla</name>
    <name type="common">European freshwater eel</name>
    <name type="synonym">Muraena anguilla</name>
    <dbReference type="NCBI Taxonomy" id="7936"/>
    <lineage>
        <taxon>Eukaryota</taxon>
        <taxon>Metazoa</taxon>
        <taxon>Chordata</taxon>
        <taxon>Craniata</taxon>
        <taxon>Vertebrata</taxon>
        <taxon>Euteleostomi</taxon>
        <taxon>Actinopterygii</taxon>
        <taxon>Neopterygii</taxon>
        <taxon>Teleostei</taxon>
        <taxon>Anguilliformes</taxon>
        <taxon>Anguillidae</taxon>
        <taxon>Anguilla</taxon>
    </lineage>
</organism>